<dbReference type="EC" id="5.6.2.-" evidence="17"/>
<dbReference type="PANTHER" id="PTHR11472">
    <property type="entry name" value="DNA REPAIR DEAD HELICASE RAD3/XP-D SUBFAMILY MEMBER"/>
    <property type="match status" value="1"/>
</dbReference>
<evidence type="ECO:0000256" key="9">
    <source>
        <dbReference type="ARBA" id="ARBA00023004"/>
    </source>
</evidence>
<dbReference type="CDD" id="cd17970">
    <property type="entry name" value="DEAHc_FancJ"/>
    <property type="match status" value="1"/>
</dbReference>
<evidence type="ECO:0000256" key="7">
    <source>
        <dbReference type="ARBA" id="ARBA00022806"/>
    </source>
</evidence>
<evidence type="ECO:0000256" key="15">
    <source>
        <dbReference type="ARBA" id="ARBA00049360"/>
    </source>
</evidence>
<keyword evidence="10 17" id="KW-0411">Iron-sulfur</keyword>
<dbReference type="OrthoDB" id="19182at2759"/>
<evidence type="ECO:0000256" key="5">
    <source>
        <dbReference type="ARBA" id="ARBA00022763"/>
    </source>
</evidence>
<name>A0A9P0AVQ1_BRAAE</name>
<evidence type="ECO:0000256" key="8">
    <source>
        <dbReference type="ARBA" id="ARBA00022840"/>
    </source>
</evidence>
<feature type="binding site" evidence="17">
    <location>
        <position position="179"/>
    </location>
    <ligand>
        <name>[4Fe-4S] cluster</name>
        <dbReference type="ChEBI" id="CHEBI:49883"/>
    </ligand>
</feature>
<evidence type="ECO:0000256" key="3">
    <source>
        <dbReference type="ARBA" id="ARBA00022723"/>
    </source>
</evidence>
<protein>
    <recommendedName>
        <fullName evidence="16 17">Regulator of telomere elongation helicase 1 homolog</fullName>
        <ecNumber evidence="17">5.6.2.-</ecNumber>
    </recommendedName>
</protein>
<dbReference type="SUPFAM" id="SSF52540">
    <property type="entry name" value="P-loop containing nucleoside triphosphate hydrolases"/>
    <property type="match status" value="2"/>
</dbReference>
<keyword evidence="2 17" id="KW-0004">4Fe-4S</keyword>
<dbReference type="AlphaFoldDB" id="A0A9P0AVQ1"/>
<keyword evidence="5 17" id="KW-0227">DNA damage</keyword>
<dbReference type="InterPro" id="IPR010614">
    <property type="entry name" value="RAD3-like_helicase_DEAD"/>
</dbReference>
<dbReference type="GO" id="GO:0010569">
    <property type="term" value="P:regulation of double-strand break repair via homologous recombination"/>
    <property type="evidence" value="ECO:0007669"/>
    <property type="project" value="UniProtKB-UniRule"/>
</dbReference>
<keyword evidence="8 17" id="KW-0067">ATP-binding</keyword>
<dbReference type="GO" id="GO:0090657">
    <property type="term" value="P:telomeric loop disassembly"/>
    <property type="evidence" value="ECO:0007669"/>
    <property type="project" value="TreeGrafter"/>
</dbReference>
<dbReference type="GO" id="GO:0006310">
    <property type="term" value="P:DNA recombination"/>
    <property type="evidence" value="ECO:0007669"/>
    <property type="project" value="InterPro"/>
</dbReference>
<sequence length="900" mass="102139">MSTINIRGVAVEFPFEPYELQREYMDKVIECLQNETNGVLESPTGTGKTLSLLCSTLGWLQLKKAQIQAQRINSIAEEKQGFMGNLLKELTGKVDNGTANNADNSGRAFMGLPTIIYASRTHTQLSQAMNELKRSAYKHMKACIIGSREQMCIHPEVMKEQSNSARTQMCRLKVKSRNCHFHNRVERKKEDPAVSESPVMDIEDLVKLGNLHKFCPYYMAREIQKEADIIFMPYNYLLDPKVRKSLGIVLSNNVVILDEAHNIERICEEAASIQIKSTDVALAIEEVTAVMKLLSEDSTLSFDEGQKKDFTADELCVLKQVMLDFEAALDAVSMENEKEGASYPGTFIYGLFEKANINNGNFLEMVQLIDKICNFLAMSSGDGPFQRRGVGLELFSDLLTCTFQGTSKEMMEKVEKCFKVHVLVEQPFKKARDNWLSKSSAKPACRVLNYWCFSPGYGMNMLMNQGIRCVILTSGTLAPLKPLISELELKVDVKLENPHIVKGDQICVKIVPKGPDGVILNGNFQNRDNPKYINSLGCTILNITRHVPDGLLIFFSSYPIMQKYRDFWQENGIWASICDLKKIYVEPKDKEQFAHAMAEFYAKINDPQARGAIFMGVCRGKVSEGLDFADANGRAVIVTGLPYPPLKDPRIILKKRYLDRCNAQDKEFLKGDDWYSLEATRAVNQAIGRVIRHRHDYGAILLLDQRFDNFRIKGSLSMWLRDHIKVAANFGEIVRDLRMFFKNAGANLPAPKSRVVNNQPAEFETGNCYKKEGKNFQFEQQPEDGLVTIHKRANATDLINPAKKKKIVLKKNVPIAEQDSQSETKEFIALVKRKLDSESYKTLVQAMGMYRSEKNLENLKSEMDKIFLKTRSEAYLLNGLKKYIKPDHLEEFENYVKTLS</sequence>
<evidence type="ECO:0000256" key="14">
    <source>
        <dbReference type="ARBA" id="ARBA00023242"/>
    </source>
</evidence>
<dbReference type="InterPro" id="IPR013020">
    <property type="entry name" value="Rad3/Chl1-like"/>
</dbReference>
<evidence type="ECO:0000259" key="18">
    <source>
        <dbReference type="PROSITE" id="PS51193"/>
    </source>
</evidence>
<dbReference type="HAMAP" id="MF_03065">
    <property type="entry name" value="RTEL1"/>
    <property type="match status" value="1"/>
</dbReference>
<dbReference type="Gene3D" id="3.40.50.300">
    <property type="entry name" value="P-loop containing nucleotide triphosphate hydrolases"/>
    <property type="match status" value="2"/>
</dbReference>
<dbReference type="Pfam" id="PF23116">
    <property type="entry name" value="HHD_RTEL1"/>
    <property type="match status" value="1"/>
</dbReference>
<keyword evidence="13 17" id="KW-0413">Isomerase</keyword>
<keyword evidence="12 17" id="KW-0234">DNA repair</keyword>
<evidence type="ECO:0000256" key="1">
    <source>
        <dbReference type="ARBA" id="ARBA00004123"/>
    </source>
</evidence>
<dbReference type="SMART" id="SM00488">
    <property type="entry name" value="DEXDc2"/>
    <property type="match status" value="1"/>
</dbReference>
<feature type="binding site" evidence="17">
    <location>
        <position position="215"/>
    </location>
    <ligand>
        <name>[4Fe-4S] cluster</name>
        <dbReference type="ChEBI" id="CHEBI:49883"/>
    </ligand>
</feature>
<dbReference type="GO" id="GO:0006260">
    <property type="term" value="P:DNA replication"/>
    <property type="evidence" value="ECO:0007669"/>
    <property type="project" value="InterPro"/>
</dbReference>
<keyword evidence="7 17" id="KW-0347">Helicase</keyword>
<comment type="subcellular location">
    <subcellularLocation>
        <location evidence="1 17">Nucleus</location>
    </subcellularLocation>
</comment>
<organism evidence="19 20">
    <name type="scientific">Brassicogethes aeneus</name>
    <name type="common">Rape pollen beetle</name>
    <name type="synonym">Meligethes aeneus</name>
    <dbReference type="NCBI Taxonomy" id="1431903"/>
    <lineage>
        <taxon>Eukaryota</taxon>
        <taxon>Metazoa</taxon>
        <taxon>Ecdysozoa</taxon>
        <taxon>Arthropoda</taxon>
        <taxon>Hexapoda</taxon>
        <taxon>Insecta</taxon>
        <taxon>Pterygota</taxon>
        <taxon>Neoptera</taxon>
        <taxon>Endopterygota</taxon>
        <taxon>Coleoptera</taxon>
        <taxon>Polyphaga</taxon>
        <taxon>Cucujiformia</taxon>
        <taxon>Nitidulidae</taxon>
        <taxon>Meligethinae</taxon>
        <taxon>Brassicogethes</taxon>
    </lineage>
</organism>
<evidence type="ECO:0000256" key="16">
    <source>
        <dbReference type="ARBA" id="ARBA00073810"/>
    </source>
</evidence>
<keyword evidence="14 17" id="KW-0539">Nucleus</keyword>
<dbReference type="GO" id="GO:0003678">
    <property type="term" value="F:DNA helicase activity"/>
    <property type="evidence" value="ECO:0007669"/>
    <property type="project" value="UniProtKB-UniRule"/>
</dbReference>
<reference evidence="19" key="1">
    <citation type="submission" date="2021-12" db="EMBL/GenBank/DDBJ databases">
        <authorList>
            <person name="King R."/>
        </authorList>
    </citation>
    <scope>NUCLEOTIDE SEQUENCE</scope>
</reference>
<dbReference type="InterPro" id="IPR030845">
    <property type="entry name" value="RTEL1"/>
</dbReference>
<comment type="catalytic activity">
    <reaction evidence="15 17">
        <text>ATP + H2O = ADP + phosphate + H(+)</text>
        <dbReference type="Rhea" id="RHEA:13065"/>
        <dbReference type="ChEBI" id="CHEBI:15377"/>
        <dbReference type="ChEBI" id="CHEBI:15378"/>
        <dbReference type="ChEBI" id="CHEBI:30616"/>
        <dbReference type="ChEBI" id="CHEBI:43474"/>
        <dbReference type="ChEBI" id="CHEBI:456216"/>
    </reaction>
</comment>
<comment type="function">
    <text evidence="17">A probable ATP-dependent DNA helicase implicated in DNA repair and the maintenance of genomic stability. Acts as an anti-recombinase to counteract toxic recombination and limit crossover during meiosis. Regulates meiotic recombination and crossover homeostasis by physically dissociating strand invasion events and thereby promotes noncrossover repair by meiotic synthesis dependent strand annealing (SDSA) as well as disassembly of D loop recombination intermediates.</text>
</comment>
<dbReference type="EMBL" id="OV121141">
    <property type="protein sequence ID" value="CAH0549062.1"/>
    <property type="molecule type" value="Genomic_DNA"/>
</dbReference>
<feature type="binding site" evidence="17">
    <location>
        <position position="152"/>
    </location>
    <ligand>
        <name>[4Fe-4S] cluster</name>
        <dbReference type="ChEBI" id="CHEBI:49883"/>
    </ligand>
</feature>
<dbReference type="InterPro" id="IPR006555">
    <property type="entry name" value="ATP-dep_Helicase_C"/>
</dbReference>
<evidence type="ECO:0000256" key="17">
    <source>
        <dbReference type="HAMAP-Rule" id="MF_03065"/>
    </source>
</evidence>
<feature type="domain" description="Helicase ATP-binding" evidence="18">
    <location>
        <begin position="7"/>
        <end position="310"/>
    </location>
</feature>
<dbReference type="InterPro" id="IPR006554">
    <property type="entry name" value="Helicase-like_DEXD_c2"/>
</dbReference>
<evidence type="ECO:0000256" key="6">
    <source>
        <dbReference type="ARBA" id="ARBA00022801"/>
    </source>
</evidence>
<dbReference type="GO" id="GO:0006281">
    <property type="term" value="P:DNA repair"/>
    <property type="evidence" value="ECO:0007669"/>
    <property type="project" value="UniProtKB-UniRule"/>
</dbReference>
<dbReference type="PROSITE" id="PS51193">
    <property type="entry name" value="HELICASE_ATP_BIND_2"/>
    <property type="match status" value="1"/>
</dbReference>
<dbReference type="SMART" id="SM00491">
    <property type="entry name" value="HELICc2"/>
    <property type="match status" value="1"/>
</dbReference>
<comment type="similarity">
    <text evidence="17">Belongs to the helicase family. RAD3/XPD subfamily.</text>
</comment>
<evidence type="ECO:0000313" key="19">
    <source>
        <dbReference type="EMBL" id="CAH0549062.1"/>
    </source>
</evidence>
<dbReference type="GO" id="GO:0046872">
    <property type="term" value="F:metal ion binding"/>
    <property type="evidence" value="ECO:0007669"/>
    <property type="project" value="UniProtKB-UniRule"/>
</dbReference>
<proteinExistence type="inferred from homology"/>
<dbReference type="FunFam" id="3.40.50.300:FF:000691">
    <property type="entry name" value="Regulator of telomere elongation helicase 1"/>
    <property type="match status" value="1"/>
</dbReference>
<dbReference type="Pfam" id="PF06733">
    <property type="entry name" value="DEAD_2"/>
    <property type="match status" value="1"/>
</dbReference>
<dbReference type="GO" id="GO:0005634">
    <property type="term" value="C:nucleus"/>
    <property type="evidence" value="ECO:0007669"/>
    <property type="project" value="UniProtKB-SubCell"/>
</dbReference>
<dbReference type="GO" id="GO:0005524">
    <property type="term" value="F:ATP binding"/>
    <property type="evidence" value="ECO:0007669"/>
    <property type="project" value="UniProtKB-UniRule"/>
</dbReference>
<feature type="binding site" evidence="17">
    <location>
        <position position="170"/>
    </location>
    <ligand>
        <name>[4Fe-4S] cluster</name>
        <dbReference type="ChEBI" id="CHEBI:49883"/>
    </ligand>
</feature>
<dbReference type="InterPro" id="IPR027417">
    <property type="entry name" value="P-loop_NTPase"/>
</dbReference>
<dbReference type="NCBIfam" id="TIGR00604">
    <property type="entry name" value="rad3"/>
    <property type="match status" value="1"/>
</dbReference>
<dbReference type="Proteomes" id="UP001154078">
    <property type="component" value="Chromosome 10"/>
</dbReference>
<evidence type="ECO:0000256" key="2">
    <source>
        <dbReference type="ARBA" id="ARBA00022485"/>
    </source>
</evidence>
<dbReference type="InterPro" id="IPR014013">
    <property type="entry name" value="Helic_SF1/SF2_ATP-bd_DinG/Rad3"/>
</dbReference>
<dbReference type="GO" id="GO:1904430">
    <property type="term" value="P:negative regulation of t-circle formation"/>
    <property type="evidence" value="ECO:0007669"/>
    <property type="project" value="TreeGrafter"/>
</dbReference>
<evidence type="ECO:0000313" key="20">
    <source>
        <dbReference type="Proteomes" id="UP001154078"/>
    </source>
</evidence>
<keyword evidence="4 17" id="KW-0547">Nucleotide-binding</keyword>
<evidence type="ECO:0000256" key="11">
    <source>
        <dbReference type="ARBA" id="ARBA00023125"/>
    </source>
</evidence>
<evidence type="ECO:0000256" key="12">
    <source>
        <dbReference type="ARBA" id="ARBA00023204"/>
    </source>
</evidence>
<dbReference type="Gene3D" id="1.20.1160.20">
    <property type="match status" value="1"/>
</dbReference>
<dbReference type="GO" id="GO:0051539">
    <property type="term" value="F:4 iron, 4 sulfur cluster binding"/>
    <property type="evidence" value="ECO:0007669"/>
    <property type="project" value="UniProtKB-UniRule"/>
</dbReference>
<dbReference type="InterPro" id="IPR045028">
    <property type="entry name" value="DinG/Rad3-like"/>
</dbReference>
<dbReference type="PANTHER" id="PTHR11472:SF34">
    <property type="entry name" value="REGULATOR OF TELOMERE ELONGATION HELICASE 1"/>
    <property type="match status" value="1"/>
</dbReference>
<dbReference type="GO" id="GO:0016818">
    <property type="term" value="F:hydrolase activity, acting on acid anhydrides, in phosphorus-containing anhydrides"/>
    <property type="evidence" value="ECO:0007669"/>
    <property type="project" value="InterPro"/>
</dbReference>
<dbReference type="GO" id="GO:0070182">
    <property type="term" value="F:DNA polymerase binding"/>
    <property type="evidence" value="ECO:0007669"/>
    <property type="project" value="TreeGrafter"/>
</dbReference>
<evidence type="ECO:0000256" key="13">
    <source>
        <dbReference type="ARBA" id="ARBA00023235"/>
    </source>
</evidence>
<gene>
    <name evidence="19" type="ORF">MELIAE_LOCUS2356</name>
</gene>
<keyword evidence="20" id="KW-1185">Reference proteome</keyword>
<keyword evidence="9 17" id="KW-0408">Iron</keyword>
<evidence type="ECO:0000256" key="10">
    <source>
        <dbReference type="ARBA" id="ARBA00023014"/>
    </source>
</evidence>
<evidence type="ECO:0000256" key="4">
    <source>
        <dbReference type="ARBA" id="ARBA00022741"/>
    </source>
</evidence>
<dbReference type="FunFam" id="3.40.50.300:FF:000431">
    <property type="entry name" value="Regulator of telomere elongation helicase 1"/>
    <property type="match status" value="1"/>
</dbReference>
<keyword evidence="6 17" id="KW-0378">Hydrolase</keyword>
<dbReference type="Pfam" id="PF23109">
    <property type="entry name" value="ARCH_RTEL1"/>
    <property type="match status" value="1"/>
</dbReference>
<dbReference type="InterPro" id="IPR057498">
    <property type="entry name" value="Rtel1_ARCH"/>
</dbReference>
<dbReference type="GO" id="GO:0045910">
    <property type="term" value="P:negative regulation of DNA recombination"/>
    <property type="evidence" value="ECO:0007669"/>
    <property type="project" value="TreeGrafter"/>
</dbReference>
<dbReference type="Pfam" id="PF13307">
    <property type="entry name" value="Helicase_C_2"/>
    <property type="match status" value="1"/>
</dbReference>
<keyword evidence="3 17" id="KW-0479">Metal-binding</keyword>
<accession>A0A9P0AVQ1</accession>
<keyword evidence="11 17" id="KW-0238">DNA-binding</keyword>
<dbReference type="GO" id="GO:0003677">
    <property type="term" value="F:DNA binding"/>
    <property type="evidence" value="ECO:0007669"/>
    <property type="project" value="UniProtKB-UniRule"/>
</dbReference>
<dbReference type="CDD" id="cd18788">
    <property type="entry name" value="SF2_C_XPD"/>
    <property type="match status" value="1"/>
</dbReference>